<name>A0A1I8BVJ2_MELHA</name>
<reference evidence="2" key="1">
    <citation type="submission" date="2016-11" db="UniProtKB">
        <authorList>
            <consortium name="WormBaseParasite"/>
        </authorList>
    </citation>
    <scope>IDENTIFICATION</scope>
</reference>
<dbReference type="Proteomes" id="UP000095281">
    <property type="component" value="Unplaced"/>
</dbReference>
<accession>A0A1I8BVJ2</accession>
<proteinExistence type="predicted"/>
<evidence type="ECO:0000313" key="1">
    <source>
        <dbReference type="Proteomes" id="UP000095281"/>
    </source>
</evidence>
<keyword evidence="1" id="KW-1185">Reference proteome</keyword>
<protein>
    <submittedName>
        <fullName evidence="2">Uncharacterized protein</fullName>
    </submittedName>
</protein>
<dbReference type="WBParaSite" id="MhA1_Contig599.frz3.gene25">
    <property type="protein sequence ID" value="MhA1_Contig599.frz3.gene25"/>
    <property type="gene ID" value="MhA1_Contig599.frz3.gene25"/>
</dbReference>
<sequence>MFLNKQNFVTNRIELRTFLQSLACNNKEAEEERKAGVKKFYEICKYPTDNKNYMREIKFGKIIKVSGTIQSFYGPRILGPLNMEENEVLLLSLQLGNNENNFAILTDEMNGYVYNILSNIERKTIQEIAENGGALALIGPDMNMKGELIVNNHFDVNIVSQKSCTGIIQLTLNNELLNKQFSCVSFFYKSLEEFPKTV</sequence>
<organism evidence="1 2">
    <name type="scientific">Meloidogyne hapla</name>
    <name type="common">Root-knot nematode worm</name>
    <dbReference type="NCBI Taxonomy" id="6305"/>
    <lineage>
        <taxon>Eukaryota</taxon>
        <taxon>Metazoa</taxon>
        <taxon>Ecdysozoa</taxon>
        <taxon>Nematoda</taxon>
        <taxon>Chromadorea</taxon>
        <taxon>Rhabditida</taxon>
        <taxon>Tylenchina</taxon>
        <taxon>Tylenchomorpha</taxon>
        <taxon>Tylenchoidea</taxon>
        <taxon>Meloidogynidae</taxon>
        <taxon>Meloidogyninae</taxon>
        <taxon>Meloidogyne</taxon>
    </lineage>
</organism>
<evidence type="ECO:0000313" key="2">
    <source>
        <dbReference type="WBParaSite" id="MhA1_Contig599.frz3.gene25"/>
    </source>
</evidence>
<dbReference type="AlphaFoldDB" id="A0A1I8BVJ2"/>